<evidence type="ECO:0000256" key="4">
    <source>
        <dbReference type="PROSITE-ProRule" id="PRU00455"/>
    </source>
</evidence>
<dbReference type="EMBL" id="JARQZJ010000064">
    <property type="protein sequence ID" value="KAK9880373.1"/>
    <property type="molecule type" value="Genomic_DNA"/>
</dbReference>
<dbReference type="SUPFAM" id="SSF49599">
    <property type="entry name" value="TRAF domain-like"/>
    <property type="match status" value="1"/>
</dbReference>
<protein>
    <recommendedName>
        <fullName evidence="5">SIAH-type domain-containing protein</fullName>
    </recommendedName>
</protein>
<dbReference type="GO" id="GO:0005737">
    <property type="term" value="C:cytoplasm"/>
    <property type="evidence" value="ECO:0007669"/>
    <property type="project" value="TreeGrafter"/>
</dbReference>
<dbReference type="GO" id="GO:0031624">
    <property type="term" value="F:ubiquitin conjugating enzyme binding"/>
    <property type="evidence" value="ECO:0007669"/>
    <property type="project" value="TreeGrafter"/>
</dbReference>
<evidence type="ECO:0000256" key="3">
    <source>
        <dbReference type="ARBA" id="ARBA00022833"/>
    </source>
</evidence>
<evidence type="ECO:0000259" key="5">
    <source>
        <dbReference type="PROSITE" id="PS51081"/>
    </source>
</evidence>
<proteinExistence type="predicted"/>
<gene>
    <name evidence="6" type="ORF">WA026_010257</name>
</gene>
<name>A0AAW1UCJ8_9CUCU</name>
<evidence type="ECO:0000256" key="2">
    <source>
        <dbReference type="ARBA" id="ARBA00022771"/>
    </source>
</evidence>
<dbReference type="InterPro" id="IPR004162">
    <property type="entry name" value="SINA-like_animal"/>
</dbReference>
<dbReference type="InterPro" id="IPR013010">
    <property type="entry name" value="Znf_SIAH"/>
</dbReference>
<dbReference type="GO" id="GO:0043161">
    <property type="term" value="P:proteasome-mediated ubiquitin-dependent protein catabolic process"/>
    <property type="evidence" value="ECO:0007669"/>
    <property type="project" value="TreeGrafter"/>
</dbReference>
<evidence type="ECO:0000313" key="7">
    <source>
        <dbReference type="Proteomes" id="UP001431783"/>
    </source>
</evidence>
<dbReference type="InterPro" id="IPR013083">
    <property type="entry name" value="Znf_RING/FYVE/PHD"/>
</dbReference>
<feature type="domain" description="SIAH-type" evidence="5">
    <location>
        <begin position="75"/>
        <end position="133"/>
    </location>
</feature>
<dbReference type="Pfam" id="PF21361">
    <property type="entry name" value="Sina_ZnF"/>
    <property type="match status" value="1"/>
</dbReference>
<keyword evidence="2 4" id="KW-0863">Zinc-finger</keyword>
<organism evidence="6 7">
    <name type="scientific">Henosepilachna vigintioctopunctata</name>
    <dbReference type="NCBI Taxonomy" id="420089"/>
    <lineage>
        <taxon>Eukaryota</taxon>
        <taxon>Metazoa</taxon>
        <taxon>Ecdysozoa</taxon>
        <taxon>Arthropoda</taxon>
        <taxon>Hexapoda</taxon>
        <taxon>Insecta</taxon>
        <taxon>Pterygota</taxon>
        <taxon>Neoptera</taxon>
        <taxon>Endopterygota</taxon>
        <taxon>Coleoptera</taxon>
        <taxon>Polyphaga</taxon>
        <taxon>Cucujiformia</taxon>
        <taxon>Coccinelloidea</taxon>
        <taxon>Coccinellidae</taxon>
        <taxon>Epilachninae</taxon>
        <taxon>Epilachnini</taxon>
        <taxon>Henosepilachna</taxon>
    </lineage>
</organism>
<keyword evidence="1" id="KW-0479">Metal-binding</keyword>
<dbReference type="Proteomes" id="UP001431783">
    <property type="component" value="Unassembled WGS sequence"/>
</dbReference>
<dbReference type="PROSITE" id="PS51081">
    <property type="entry name" value="ZF_SIAH"/>
    <property type="match status" value="1"/>
</dbReference>
<keyword evidence="3" id="KW-0862">Zinc</keyword>
<evidence type="ECO:0000313" key="6">
    <source>
        <dbReference type="EMBL" id="KAK9880373.1"/>
    </source>
</evidence>
<keyword evidence="7" id="KW-1185">Reference proteome</keyword>
<dbReference type="AlphaFoldDB" id="A0AAW1UCJ8"/>
<dbReference type="GO" id="GO:0008270">
    <property type="term" value="F:zinc ion binding"/>
    <property type="evidence" value="ECO:0007669"/>
    <property type="project" value="UniProtKB-KW"/>
</dbReference>
<accession>A0AAW1UCJ8</accession>
<dbReference type="Gene3D" id="3.30.40.10">
    <property type="entry name" value="Zinc/RING finger domain, C3HC4 (zinc finger)"/>
    <property type="match status" value="1"/>
</dbReference>
<evidence type="ECO:0000256" key="1">
    <source>
        <dbReference type="ARBA" id="ARBA00022723"/>
    </source>
</evidence>
<dbReference type="PANTHER" id="PTHR45877:SF2">
    <property type="entry name" value="E3 UBIQUITIN-PROTEIN LIGASE SINA-RELATED"/>
    <property type="match status" value="1"/>
</dbReference>
<dbReference type="PANTHER" id="PTHR45877">
    <property type="entry name" value="E3 UBIQUITIN-PROTEIN LIGASE SIAH2"/>
    <property type="match status" value="1"/>
</dbReference>
<reference evidence="6 7" key="1">
    <citation type="submission" date="2023-03" db="EMBL/GenBank/DDBJ databases">
        <title>Genome insight into feeding habits of ladybird beetles.</title>
        <authorList>
            <person name="Li H.-S."/>
            <person name="Huang Y.-H."/>
            <person name="Pang H."/>
        </authorList>
    </citation>
    <scope>NUCLEOTIDE SEQUENCE [LARGE SCALE GENOMIC DNA]</scope>
    <source>
        <strain evidence="6">SYSU_2023b</strain>
        <tissue evidence="6">Whole body</tissue>
    </source>
</reference>
<dbReference type="GO" id="GO:0061630">
    <property type="term" value="F:ubiquitin protein ligase activity"/>
    <property type="evidence" value="ECO:0007669"/>
    <property type="project" value="TreeGrafter"/>
</dbReference>
<sequence length="260" mass="30277">MSSSEEKVGYDICVQSITENVYDILKCFECGEYCHPPFMQNTEGELVCPLCLKCDESGITVLTGTIFILESMYSLFEFPCKYNLQGCKFKGKGEKLVEHHKVCDYVSIMCPEIACRWQGRPKELFDHFSIHHPDFIEIYDSNQKEIYFATESQHASFDFYVILGFGKVFTVQLARIHRTGMLCYIATNVEPFNTADYECIIEVLLENGRTTRTILNLTQSDNTMREKIWEIPPHHLPFDFEGRNCRIILKKKLLMRSYYV</sequence>
<comment type="caution">
    <text evidence="6">The sequence shown here is derived from an EMBL/GenBank/DDBJ whole genome shotgun (WGS) entry which is preliminary data.</text>
</comment>